<evidence type="ECO:0000256" key="1">
    <source>
        <dbReference type="SAM" id="MobiDB-lite"/>
    </source>
</evidence>
<gene>
    <name evidence="3" type="ORF">GCM10009069_22560</name>
</gene>
<name>A0A8J3CTG9_9PROT</name>
<feature type="transmembrane region" description="Helical" evidence="2">
    <location>
        <begin position="36"/>
        <end position="54"/>
    </location>
</feature>
<dbReference type="RefSeq" id="WP_189498484.1">
    <property type="nucleotide sequence ID" value="NZ_BMZH01000009.1"/>
</dbReference>
<feature type="region of interest" description="Disordered" evidence="1">
    <location>
        <begin position="107"/>
        <end position="126"/>
    </location>
</feature>
<evidence type="ECO:0000256" key="2">
    <source>
        <dbReference type="SAM" id="Phobius"/>
    </source>
</evidence>
<dbReference type="EMBL" id="BMZH01000009">
    <property type="protein sequence ID" value="GHA99076.1"/>
    <property type="molecule type" value="Genomic_DNA"/>
</dbReference>
<keyword evidence="2" id="KW-0472">Membrane</keyword>
<proteinExistence type="predicted"/>
<evidence type="ECO:0000313" key="4">
    <source>
        <dbReference type="Proteomes" id="UP000634004"/>
    </source>
</evidence>
<reference evidence="3" key="2">
    <citation type="submission" date="2020-09" db="EMBL/GenBank/DDBJ databases">
        <authorList>
            <person name="Sun Q."/>
            <person name="Kim S."/>
        </authorList>
    </citation>
    <scope>NUCLEOTIDE SEQUENCE</scope>
    <source>
        <strain evidence="3">KCTC 32513</strain>
    </source>
</reference>
<keyword evidence="2" id="KW-0812">Transmembrane</keyword>
<keyword evidence="2" id="KW-1133">Transmembrane helix</keyword>
<accession>A0A8J3CTG9</accession>
<keyword evidence="4" id="KW-1185">Reference proteome</keyword>
<evidence type="ECO:0000313" key="3">
    <source>
        <dbReference type="EMBL" id="GHA99076.1"/>
    </source>
</evidence>
<reference evidence="3" key="1">
    <citation type="journal article" date="2014" name="Int. J. Syst. Evol. Microbiol.">
        <title>Complete genome sequence of Corynebacterium casei LMG S-19264T (=DSM 44701T), isolated from a smear-ripened cheese.</title>
        <authorList>
            <consortium name="US DOE Joint Genome Institute (JGI-PGF)"/>
            <person name="Walter F."/>
            <person name="Albersmeier A."/>
            <person name="Kalinowski J."/>
            <person name="Ruckert C."/>
        </authorList>
    </citation>
    <scope>NUCLEOTIDE SEQUENCE</scope>
    <source>
        <strain evidence="3">KCTC 32513</strain>
    </source>
</reference>
<comment type="caution">
    <text evidence="3">The sequence shown here is derived from an EMBL/GenBank/DDBJ whole genome shotgun (WGS) entry which is preliminary data.</text>
</comment>
<protein>
    <submittedName>
        <fullName evidence="3">Uncharacterized protein</fullName>
    </submittedName>
</protein>
<organism evidence="3 4">
    <name type="scientific">Algimonas arctica</name>
    <dbReference type="NCBI Taxonomy" id="1479486"/>
    <lineage>
        <taxon>Bacteria</taxon>
        <taxon>Pseudomonadati</taxon>
        <taxon>Pseudomonadota</taxon>
        <taxon>Alphaproteobacteria</taxon>
        <taxon>Maricaulales</taxon>
        <taxon>Robiginitomaculaceae</taxon>
        <taxon>Algimonas</taxon>
    </lineage>
</organism>
<sequence length="126" mass="13908">MTTPNTHLDDPHHADDVHPAAKPFLFLGDTKVKRNFIWFPLGGLIIASILGVIHPQKHPAPFEMIGDWPIPGSWAIFGFLAYSFIVFMAPVLFRLLAKPENYYGEGGLPDPAISTDPDVTGVPHHD</sequence>
<dbReference type="AlphaFoldDB" id="A0A8J3CTG9"/>
<dbReference type="Proteomes" id="UP000634004">
    <property type="component" value="Unassembled WGS sequence"/>
</dbReference>
<feature type="transmembrane region" description="Helical" evidence="2">
    <location>
        <begin position="74"/>
        <end position="93"/>
    </location>
</feature>